<name>A0A1S1V773_9FIRM</name>
<dbReference type="SUPFAM" id="SSF52540">
    <property type="entry name" value="P-loop containing nucleoside triphosphate hydrolases"/>
    <property type="match status" value="1"/>
</dbReference>
<dbReference type="InterPro" id="IPR053199">
    <property type="entry name" value="cDPG_synthetase-like"/>
</dbReference>
<sequence length="433" mass="48051">MDNIIIMGAAGRDFHNFNTYFRDNPDYRVVAFTANQIPGIENRTYPSSLCGKMYPEGIPILHECNLSEIIEQYNVDQVVFSYSDISHEDVMHKASLVLSCGADFRLLGPENTMIASSLPVIAVTGVRTGTGKSQTSKYICQMLIALGKKVSVIRHPMPYGDLEKQAVQKFSTYKDLRIHNCTIEEREEYEPYIELGMSVYAGIDYEKILRKAELESDVIVWDGGNNDLPFYFPDLHIVVADPHRPGDEQKFHPGEANLRMADAVIINKVDSAADGDVEAVRASVLSLNPDVELVLANSIISVEDGEVLREKSVLVVEDGPTLTHGNMPYGAGFLAAKMYGGVPVDPRVYATGSIADTFQKWSHLESVLPAMGYSEGQINDLEKTINNTPADLVLIGTPIDLARFIDIKKPTLRARYVLQEVQPLLEDIVKRVL</sequence>
<dbReference type="EMBL" id="MKIE01000005">
    <property type="protein sequence ID" value="OHW62007.1"/>
    <property type="molecule type" value="Genomic_DNA"/>
</dbReference>
<organism evidence="1 2">
    <name type="scientific">Andreesenia angusta</name>
    <dbReference type="NCBI Taxonomy" id="39480"/>
    <lineage>
        <taxon>Bacteria</taxon>
        <taxon>Bacillati</taxon>
        <taxon>Bacillota</taxon>
        <taxon>Tissierellia</taxon>
        <taxon>Tissierellales</taxon>
        <taxon>Gottschalkiaceae</taxon>
        <taxon>Andreesenia</taxon>
    </lineage>
</organism>
<dbReference type="Proteomes" id="UP000180254">
    <property type="component" value="Unassembled WGS sequence"/>
</dbReference>
<dbReference type="InterPro" id="IPR027417">
    <property type="entry name" value="P-loop_NTPase"/>
</dbReference>
<dbReference type="OrthoDB" id="9763469at2"/>
<dbReference type="PANTHER" id="PTHR42869">
    <property type="entry name" value="SLL0572 PROTEIN"/>
    <property type="match status" value="1"/>
</dbReference>
<comment type="caution">
    <text evidence="1">The sequence shown here is derived from an EMBL/GenBank/DDBJ whole genome shotgun (WGS) entry which is preliminary data.</text>
</comment>
<dbReference type="Gene3D" id="3.40.50.720">
    <property type="entry name" value="NAD(P)-binding Rossmann-like Domain"/>
    <property type="match status" value="1"/>
</dbReference>
<reference evidence="1 2" key="1">
    <citation type="submission" date="2016-09" db="EMBL/GenBank/DDBJ databases">
        <title>Genome sequence of Eubacterium angustum.</title>
        <authorList>
            <person name="Poehlein A."/>
            <person name="Daniel R."/>
        </authorList>
    </citation>
    <scope>NUCLEOTIDE SEQUENCE [LARGE SCALE GENOMIC DNA]</scope>
    <source>
        <strain evidence="1 2">DSM 1989</strain>
    </source>
</reference>
<dbReference type="Gene3D" id="3.40.50.300">
    <property type="entry name" value="P-loop containing nucleotide triphosphate hydrolases"/>
    <property type="match status" value="1"/>
</dbReference>
<keyword evidence="2" id="KW-1185">Reference proteome</keyword>
<dbReference type="AlphaFoldDB" id="A0A1S1V773"/>
<dbReference type="STRING" id="39480.EUAN_14550"/>
<dbReference type="PANTHER" id="PTHR42869:SF1">
    <property type="entry name" value="SLL0572 PROTEIN"/>
    <property type="match status" value="1"/>
</dbReference>
<accession>A0A1S1V773</accession>
<dbReference type="CDD" id="cd01983">
    <property type="entry name" value="SIMIBI"/>
    <property type="match status" value="1"/>
</dbReference>
<proteinExistence type="predicted"/>
<dbReference type="RefSeq" id="WP_071063176.1">
    <property type="nucleotide sequence ID" value="NZ_MKIE01000005.1"/>
</dbReference>
<evidence type="ECO:0000313" key="1">
    <source>
        <dbReference type="EMBL" id="OHW62007.1"/>
    </source>
</evidence>
<protein>
    <submittedName>
        <fullName evidence="1">Cyclic 2,3-diphosphoglycerate synthetase</fullName>
    </submittedName>
</protein>
<gene>
    <name evidence="1" type="primary">cpgS</name>
    <name evidence="1" type="ORF">EUAN_14550</name>
</gene>
<evidence type="ECO:0000313" key="2">
    <source>
        <dbReference type="Proteomes" id="UP000180254"/>
    </source>
</evidence>